<dbReference type="CDD" id="cd09204">
    <property type="entry name" value="PLDc_N_DEXD_b2"/>
    <property type="match status" value="1"/>
</dbReference>
<feature type="domain" description="Helicase C-terminal" evidence="2">
    <location>
        <begin position="463"/>
        <end position="633"/>
    </location>
</feature>
<dbReference type="PANTHER" id="PTHR47396:SF1">
    <property type="entry name" value="ATP-DEPENDENT HELICASE IRC3-RELATED"/>
    <property type="match status" value="1"/>
</dbReference>
<dbReference type="PROSITE" id="PS51192">
    <property type="entry name" value="HELICASE_ATP_BIND_1"/>
    <property type="match status" value="1"/>
</dbReference>
<dbReference type="CDD" id="cd18032">
    <property type="entry name" value="DEXHc_RE_I_III_res"/>
    <property type="match status" value="1"/>
</dbReference>
<dbReference type="Pfam" id="PF04851">
    <property type="entry name" value="ResIII"/>
    <property type="match status" value="1"/>
</dbReference>
<evidence type="ECO:0000259" key="2">
    <source>
        <dbReference type="PROSITE" id="PS51194"/>
    </source>
</evidence>
<sequence length="995" mass="110711">MMALNADIAFTGGLSGDVTYGFLDGKIQSRRHHHPRVVLNADGNTVLRILREELARCDEFIFSVAFVTPNAIAMLKQELVEFSGRGTIVTSDYLGYNSPSAFSELLNLANLGIDVRIHSADAFHPKGYIFKSADVVTAMIGSSNLTGNAIVKNHEWNLKVTAANNSDLAVQLADLAGNQLADSQPLSQEWIDLYAAQYTPPPPRKKIEIAKKQEQADEQLIDEVAAGLSGSSGLGGDINWADQLMPILPNQMQSEALKALEKVRLSGESKAIVISATGTGKTILSALEVRAAHPQRFLFVVHREQILDKTMKEYRRVIGGDADQFGKLAGVSKQSDRKYVFATVQTLSQDVVLQLIEPDTFDYVIVDEAHRVGSPTYKKVLAYLKPKFLLGLTATPERSDGFNVFEFFDYNVPYEIRLNHALEENMLSPFHYYGIADVTLDDESVRDSSEDLSHLVTADRVHHVVDALTKYGQAGAAPKGLIFCSRKDEANALSAALNQQKLRGKALRTLSLSGDDSIERREQVVSQLEAGDLDYILTVDIFNEGVDIPSVNQVVMLRQTQSAIVFVQQLGRGLRKAPMKDYLVVIDFIGNYANNYMIPIALFGDESLNKESLKEKLIATEQAGVMAGLSSIRFDKIAQQRVLDSIRTTALDSIQKLRGSMQAMQNRVGQAPRLFDFYRFKSVDPVLLATKKENYPTLVKSLLSIDHDLGTDELRALSLLSHEVLTSKRIHEFVLVRELLSNDSITFDQFAAAVREYGLEPTKRELLSAVETLSLANHAQVDQARYGIRLASIENDSITPDAGFRHSYRTHGSFTEEVDDLLQTGMALVSDRYIGGYPFIVGGQYSRKEVTRLLGVPRKWTSTLYGYKVDMESKTCPIFVTLHKSEDVSASTAYQDELVDPSHLRWFTRSRRTLTSDEVRRIVNNEVDLHVFVKKDDAEGTEFFYLGKADSRNAQQAKMAGKDNEPLDVVTMDLHFEDSIDSALYDYLSPNSDLT</sequence>
<dbReference type="GO" id="GO:0005829">
    <property type="term" value="C:cytosol"/>
    <property type="evidence" value="ECO:0007669"/>
    <property type="project" value="TreeGrafter"/>
</dbReference>
<feature type="domain" description="Helicase ATP-binding" evidence="1">
    <location>
        <begin position="262"/>
        <end position="414"/>
    </location>
</feature>
<dbReference type="InterPro" id="IPR001650">
    <property type="entry name" value="Helicase_C-like"/>
</dbReference>
<dbReference type="Pfam" id="PF00271">
    <property type="entry name" value="Helicase_C"/>
    <property type="match status" value="1"/>
</dbReference>
<organism evidence="3 4">
    <name type="scientific">Glutamicibacter arilaitensis</name>
    <dbReference type="NCBI Taxonomy" id="256701"/>
    <lineage>
        <taxon>Bacteria</taxon>
        <taxon>Bacillati</taxon>
        <taxon>Actinomycetota</taxon>
        <taxon>Actinomycetes</taxon>
        <taxon>Micrococcales</taxon>
        <taxon>Micrococcaceae</taxon>
        <taxon>Glutamicibacter</taxon>
    </lineage>
</organism>
<dbReference type="GO" id="GO:0005524">
    <property type="term" value="F:ATP binding"/>
    <property type="evidence" value="ECO:0007669"/>
    <property type="project" value="InterPro"/>
</dbReference>
<dbReference type="InterPro" id="IPR058403">
    <property type="entry name" value="DUF8090"/>
</dbReference>
<dbReference type="SUPFAM" id="SSF52540">
    <property type="entry name" value="P-loop containing nucleoside triphosphate hydrolases"/>
    <property type="match status" value="1"/>
</dbReference>
<dbReference type="Pfam" id="PF26350">
    <property type="entry name" value="DUF8090"/>
    <property type="match status" value="1"/>
</dbReference>
<dbReference type="AlphaFoldDB" id="A0A2N7RXS1"/>
<name>A0A2N7RXS1_9MICC</name>
<accession>A0A2N7RXS1</accession>
<dbReference type="GO" id="GO:0016787">
    <property type="term" value="F:hydrolase activity"/>
    <property type="evidence" value="ECO:0007669"/>
    <property type="project" value="InterPro"/>
</dbReference>
<dbReference type="EMBL" id="PNQX01000004">
    <property type="protein sequence ID" value="PMQ18684.1"/>
    <property type="molecule type" value="Genomic_DNA"/>
</dbReference>
<dbReference type="SUPFAM" id="SSF56024">
    <property type="entry name" value="Phospholipase D/nuclease"/>
    <property type="match status" value="1"/>
</dbReference>
<proteinExistence type="predicted"/>
<dbReference type="InterPro" id="IPR014001">
    <property type="entry name" value="Helicase_ATP-bd"/>
</dbReference>
<dbReference type="Pfam" id="PF13091">
    <property type="entry name" value="PLDc_2"/>
    <property type="match status" value="1"/>
</dbReference>
<evidence type="ECO:0000259" key="1">
    <source>
        <dbReference type="PROSITE" id="PS51192"/>
    </source>
</evidence>
<gene>
    <name evidence="3" type="ORF">CIK84_17975</name>
</gene>
<dbReference type="SMART" id="SM00487">
    <property type="entry name" value="DEXDc"/>
    <property type="match status" value="1"/>
</dbReference>
<dbReference type="PANTHER" id="PTHR47396">
    <property type="entry name" value="TYPE I RESTRICTION ENZYME ECOKI R PROTEIN"/>
    <property type="match status" value="1"/>
</dbReference>
<dbReference type="PROSITE" id="PS51194">
    <property type="entry name" value="HELICASE_CTER"/>
    <property type="match status" value="1"/>
</dbReference>
<dbReference type="Gene3D" id="3.40.50.300">
    <property type="entry name" value="P-loop containing nucleotide triphosphate hydrolases"/>
    <property type="match status" value="2"/>
</dbReference>
<dbReference type="InterPro" id="IPR025202">
    <property type="entry name" value="PLD-like_dom"/>
</dbReference>
<dbReference type="RefSeq" id="WP_102599230.1">
    <property type="nucleotide sequence ID" value="NZ_PNQX01000004.1"/>
</dbReference>
<dbReference type="InterPro" id="IPR050742">
    <property type="entry name" value="Helicase_Restrict-Modif_Enz"/>
</dbReference>
<dbReference type="InterPro" id="IPR006935">
    <property type="entry name" value="Helicase/UvrB_N"/>
</dbReference>
<dbReference type="GO" id="GO:0003677">
    <property type="term" value="F:DNA binding"/>
    <property type="evidence" value="ECO:0007669"/>
    <property type="project" value="InterPro"/>
</dbReference>
<dbReference type="CDD" id="cd18799">
    <property type="entry name" value="SF2_C_EcoAI-like"/>
    <property type="match status" value="1"/>
</dbReference>
<dbReference type="Pfam" id="PF11907">
    <property type="entry name" value="DUF3427"/>
    <property type="match status" value="1"/>
</dbReference>
<protein>
    <submittedName>
        <fullName evidence="3">DUF3427 domain-containing protein</fullName>
    </submittedName>
</protein>
<dbReference type="InterPro" id="IPR027417">
    <property type="entry name" value="P-loop_NTPase"/>
</dbReference>
<evidence type="ECO:0000313" key="3">
    <source>
        <dbReference type="EMBL" id="PMQ18684.1"/>
    </source>
</evidence>
<dbReference type="SMART" id="SM00490">
    <property type="entry name" value="HELICc"/>
    <property type="match status" value="1"/>
</dbReference>
<comment type="caution">
    <text evidence="3">The sequence shown here is derived from an EMBL/GenBank/DDBJ whole genome shotgun (WGS) entry which is preliminary data.</text>
</comment>
<reference evidence="3 4" key="1">
    <citation type="journal article" date="2017" name="Elife">
        <title>Extensive horizontal gene transfer in cheese-associated bacteria.</title>
        <authorList>
            <person name="Bonham K.S."/>
            <person name="Wolfe B.E."/>
            <person name="Dutton R.J."/>
        </authorList>
    </citation>
    <scope>NUCLEOTIDE SEQUENCE [LARGE SCALE GENOMIC DNA]</scope>
    <source>
        <strain evidence="3 4">JB182</strain>
    </source>
</reference>
<evidence type="ECO:0000313" key="4">
    <source>
        <dbReference type="Proteomes" id="UP000235739"/>
    </source>
</evidence>
<dbReference type="Proteomes" id="UP000235739">
    <property type="component" value="Unassembled WGS sequence"/>
</dbReference>
<dbReference type="InterPro" id="IPR021835">
    <property type="entry name" value="DUF3427"/>
</dbReference>
<dbReference type="Gene3D" id="3.30.870.10">
    <property type="entry name" value="Endonuclease Chain A"/>
    <property type="match status" value="1"/>
</dbReference>